<reference evidence="1 2" key="1">
    <citation type="submission" date="2011-09" db="EMBL/GenBank/DDBJ databases">
        <title>The draft genome of Treponema saccharophilum DSM 2985.</title>
        <authorList>
            <consortium name="US DOE Joint Genome Institute (JGI-PGF)"/>
            <person name="Lucas S."/>
            <person name="Copeland A."/>
            <person name="Lapidus A."/>
            <person name="Glavina del Rio T."/>
            <person name="Dalin E."/>
            <person name="Tice H."/>
            <person name="Bruce D."/>
            <person name="Goodwin L."/>
            <person name="Pitluck S."/>
            <person name="Peters L."/>
            <person name="Kyrpides N."/>
            <person name="Mavromatis K."/>
            <person name="Ivanova N."/>
            <person name="Markowitz V."/>
            <person name="Cheng J.-F."/>
            <person name="Hugenholtz P."/>
            <person name="Woyke T."/>
            <person name="Wu D."/>
            <person name="Gronow S."/>
            <person name="Wellnitz S."/>
            <person name="Brambilla E."/>
            <person name="Klenk H.-P."/>
            <person name="Eisen J.A."/>
        </authorList>
    </citation>
    <scope>NUCLEOTIDE SEQUENCE [LARGE SCALE GENOMIC DNA]</scope>
    <source>
        <strain evidence="1 2">DSM 2985</strain>
    </source>
</reference>
<organism evidence="1 2">
    <name type="scientific">Treponema saccharophilum DSM 2985</name>
    <dbReference type="NCBI Taxonomy" id="907348"/>
    <lineage>
        <taxon>Bacteria</taxon>
        <taxon>Pseudomonadati</taxon>
        <taxon>Spirochaetota</taxon>
        <taxon>Spirochaetia</taxon>
        <taxon>Spirochaetales</taxon>
        <taxon>Treponemataceae</taxon>
        <taxon>Treponema</taxon>
    </lineage>
</organism>
<name>H7EKC6_9SPIR</name>
<comment type="caution">
    <text evidence="1">The sequence shown here is derived from an EMBL/GenBank/DDBJ whole genome shotgun (WGS) entry which is preliminary data.</text>
</comment>
<dbReference type="PATRIC" id="fig|907348.3.peg.1339"/>
<dbReference type="RefSeq" id="WP_002704002.1">
    <property type="nucleotide sequence ID" value="NZ_AGRW01000044.1"/>
</dbReference>
<dbReference type="Proteomes" id="UP000003571">
    <property type="component" value="Unassembled WGS sequence"/>
</dbReference>
<protein>
    <submittedName>
        <fullName evidence="1">Uncharacterized protein</fullName>
    </submittedName>
</protein>
<evidence type="ECO:0000313" key="2">
    <source>
        <dbReference type="Proteomes" id="UP000003571"/>
    </source>
</evidence>
<dbReference type="STRING" id="907348.TresaDRAFT_1766"/>
<evidence type="ECO:0000313" key="1">
    <source>
        <dbReference type="EMBL" id="EIC02013.1"/>
    </source>
</evidence>
<sequence>MAGNEVEVISHLLEVEQAAVALTTEAQTEADKRISAARAKADAEFKAGFDKIISDNERVFEFEREKISADSERSVKEFKDRIEASAKDVAAFNSYLEEILFA</sequence>
<dbReference type="EMBL" id="AGRW01000044">
    <property type="protein sequence ID" value="EIC02013.1"/>
    <property type="molecule type" value="Genomic_DNA"/>
</dbReference>
<keyword evidence="2" id="KW-1185">Reference proteome</keyword>
<accession>H7EKC6</accession>
<dbReference type="AlphaFoldDB" id="H7EKC6"/>
<gene>
    <name evidence="1" type="ORF">TresaDRAFT_1766</name>
</gene>
<proteinExistence type="predicted"/>
<dbReference type="OrthoDB" id="363295at2"/>